<evidence type="ECO:0000256" key="4">
    <source>
        <dbReference type="ARBA" id="ARBA00023315"/>
    </source>
</evidence>
<dbReference type="InterPro" id="IPR016181">
    <property type="entry name" value="Acyl_CoA_acyltransferase"/>
</dbReference>
<dbReference type="Pfam" id="PF00583">
    <property type="entry name" value="Acetyltransf_1"/>
    <property type="match status" value="1"/>
</dbReference>
<keyword evidence="3" id="KW-0808">Transferase</keyword>
<feature type="domain" description="N-acetyltransferase" evidence="5">
    <location>
        <begin position="1"/>
        <end position="145"/>
    </location>
</feature>
<dbReference type="Gene3D" id="3.40.630.30">
    <property type="match status" value="1"/>
</dbReference>
<evidence type="ECO:0000256" key="1">
    <source>
        <dbReference type="ARBA" id="ARBA00005395"/>
    </source>
</evidence>
<dbReference type="InterPro" id="IPR050680">
    <property type="entry name" value="YpeA/RimI_acetyltransf"/>
</dbReference>
<dbReference type="CDD" id="cd04301">
    <property type="entry name" value="NAT_SF"/>
    <property type="match status" value="1"/>
</dbReference>
<proteinExistence type="inferred from homology"/>
<keyword evidence="4" id="KW-0012">Acyltransferase</keyword>
<evidence type="ECO:0000256" key="2">
    <source>
        <dbReference type="ARBA" id="ARBA00022490"/>
    </source>
</evidence>
<gene>
    <name evidence="6" type="ORF">UFOPK3164_01210</name>
    <name evidence="7" type="ORF">UFOPK3427_00703</name>
    <name evidence="8" type="ORF">UFOPK4112_01909</name>
</gene>
<dbReference type="EMBL" id="CAFABE010000059">
    <property type="protein sequence ID" value="CAB4831311.1"/>
    <property type="molecule type" value="Genomic_DNA"/>
</dbReference>
<dbReference type="InterPro" id="IPR000182">
    <property type="entry name" value="GNAT_dom"/>
</dbReference>
<dbReference type="EMBL" id="CAFBLT010000001">
    <property type="protein sequence ID" value="CAB4869567.1"/>
    <property type="molecule type" value="Genomic_DNA"/>
</dbReference>
<evidence type="ECO:0000313" key="8">
    <source>
        <dbReference type="EMBL" id="CAB5033252.1"/>
    </source>
</evidence>
<protein>
    <submittedName>
        <fullName evidence="7">Unannotated protein</fullName>
    </submittedName>
</protein>
<name>A0A6J7DG15_9ZZZZ</name>
<reference evidence="7" key="1">
    <citation type="submission" date="2020-05" db="EMBL/GenBank/DDBJ databases">
        <authorList>
            <person name="Chiriac C."/>
            <person name="Salcher M."/>
            <person name="Ghai R."/>
            <person name="Kavagutti S V."/>
        </authorList>
    </citation>
    <scope>NUCLEOTIDE SEQUENCE</scope>
</reference>
<evidence type="ECO:0000259" key="5">
    <source>
        <dbReference type="PROSITE" id="PS51186"/>
    </source>
</evidence>
<dbReference type="EMBL" id="CAFBPM010000041">
    <property type="protein sequence ID" value="CAB5033252.1"/>
    <property type="molecule type" value="Genomic_DNA"/>
</dbReference>
<dbReference type="AlphaFoldDB" id="A0A6J7DG15"/>
<dbReference type="NCBIfam" id="TIGR01575">
    <property type="entry name" value="rimI"/>
    <property type="match status" value="1"/>
</dbReference>
<keyword evidence="2" id="KW-0963">Cytoplasm</keyword>
<dbReference type="PANTHER" id="PTHR43420:SF44">
    <property type="entry name" value="ACETYLTRANSFERASE YPEA"/>
    <property type="match status" value="1"/>
</dbReference>
<dbReference type="PANTHER" id="PTHR43420">
    <property type="entry name" value="ACETYLTRANSFERASE"/>
    <property type="match status" value="1"/>
</dbReference>
<comment type="similarity">
    <text evidence="1">Belongs to the acetyltransferase family. RimI subfamily.</text>
</comment>
<sequence length="165" mass="18201">MEIAPLKKKDLRSIVAIEKASFPEPWSEALLRSELDAGESRRYTKAVIDKNIVGYLGLMFVDDEVHVNTLAVLPDARGKGVASRLLLDGIRASLERAAIHMTLEVAVTNEGAQGLYRRFGMAPVGVRRGYYAQGEDALVMWARDLDSEIECARRDVIAESLGLTL</sequence>
<evidence type="ECO:0000313" key="7">
    <source>
        <dbReference type="EMBL" id="CAB4869567.1"/>
    </source>
</evidence>
<evidence type="ECO:0000256" key="3">
    <source>
        <dbReference type="ARBA" id="ARBA00022679"/>
    </source>
</evidence>
<dbReference type="SUPFAM" id="SSF55729">
    <property type="entry name" value="Acyl-CoA N-acyltransferases (Nat)"/>
    <property type="match status" value="1"/>
</dbReference>
<dbReference type="InterPro" id="IPR006464">
    <property type="entry name" value="AcTrfase_RimI/Ard1"/>
</dbReference>
<organism evidence="7">
    <name type="scientific">freshwater metagenome</name>
    <dbReference type="NCBI Taxonomy" id="449393"/>
    <lineage>
        <taxon>unclassified sequences</taxon>
        <taxon>metagenomes</taxon>
        <taxon>ecological metagenomes</taxon>
    </lineage>
</organism>
<accession>A0A6J7DG15</accession>
<dbReference type="PROSITE" id="PS51186">
    <property type="entry name" value="GNAT"/>
    <property type="match status" value="1"/>
</dbReference>
<evidence type="ECO:0000313" key="6">
    <source>
        <dbReference type="EMBL" id="CAB4831311.1"/>
    </source>
</evidence>
<dbReference type="GO" id="GO:0008080">
    <property type="term" value="F:N-acetyltransferase activity"/>
    <property type="evidence" value="ECO:0007669"/>
    <property type="project" value="InterPro"/>
</dbReference>